<evidence type="ECO:0000313" key="3">
    <source>
        <dbReference type="WBParaSite" id="Csp11.Scaffold584.g4746.t2"/>
    </source>
</evidence>
<dbReference type="WBParaSite" id="Csp11.Scaffold584.g4746.t2">
    <property type="protein sequence ID" value="Csp11.Scaffold584.g4746.t2"/>
    <property type="gene ID" value="Csp11.Scaffold584.g4746"/>
</dbReference>
<reference evidence="3" key="1">
    <citation type="submission" date="2016-11" db="UniProtKB">
        <authorList>
            <consortium name="WormBaseParasite"/>
        </authorList>
    </citation>
    <scope>IDENTIFICATION</scope>
</reference>
<accession>A0A1I7TD54</accession>
<dbReference type="AlphaFoldDB" id="A0A1I7TD54"/>
<dbReference type="Pfam" id="PF07735">
    <property type="entry name" value="FBA_2"/>
    <property type="match status" value="1"/>
</dbReference>
<sequence length="255" mass="30488">MRTAVNGKRIDRMIRWHREEHREKSTLKKGAERKTPWQSSFLPAIQIKVAFDYVQHLLRVQSTEYNLEADDHQGLLPQLFGFQKCASMSLFTAIPAEELKYVLEKVEISEKLDMRFEAPPNFEIGFARFRMDELKIDRAFWITNETFLTMDCVKIELTGNRNLSIRDFVSQWLSSRNTRFEWISISAVDEYWYGFEGQPWNPKVRDRFYRAARENIDCARGIDIVREDGLLATVLRRFRKNYFLVWHERFQPDLF</sequence>
<protein>
    <submittedName>
        <fullName evidence="3">FBA_2 domain-containing protein</fullName>
    </submittedName>
</protein>
<evidence type="ECO:0000259" key="1">
    <source>
        <dbReference type="Pfam" id="PF07735"/>
    </source>
</evidence>
<organism evidence="2 3">
    <name type="scientific">Caenorhabditis tropicalis</name>
    <dbReference type="NCBI Taxonomy" id="1561998"/>
    <lineage>
        <taxon>Eukaryota</taxon>
        <taxon>Metazoa</taxon>
        <taxon>Ecdysozoa</taxon>
        <taxon>Nematoda</taxon>
        <taxon>Chromadorea</taxon>
        <taxon>Rhabditida</taxon>
        <taxon>Rhabditina</taxon>
        <taxon>Rhabditomorpha</taxon>
        <taxon>Rhabditoidea</taxon>
        <taxon>Rhabditidae</taxon>
        <taxon>Peloderinae</taxon>
        <taxon>Caenorhabditis</taxon>
    </lineage>
</organism>
<proteinExistence type="predicted"/>
<name>A0A1I7TD54_9PELO</name>
<dbReference type="Proteomes" id="UP000095282">
    <property type="component" value="Unplaced"/>
</dbReference>
<feature type="domain" description="Sdz-33 F-box" evidence="1">
    <location>
        <begin position="131"/>
        <end position="185"/>
    </location>
</feature>
<keyword evidence="2" id="KW-1185">Reference proteome</keyword>
<dbReference type="InterPro" id="IPR012885">
    <property type="entry name" value="F-box_Sdz-33"/>
</dbReference>
<evidence type="ECO:0000313" key="2">
    <source>
        <dbReference type="Proteomes" id="UP000095282"/>
    </source>
</evidence>
<dbReference type="PANTHER" id="PTHR21503">
    <property type="entry name" value="F-BOX-CONTAINING HYPOTHETICAL PROTEIN C.ELEGANS"/>
    <property type="match status" value="1"/>
</dbReference>